<evidence type="ECO:0000256" key="2">
    <source>
        <dbReference type="SAM" id="MobiDB-lite"/>
    </source>
</evidence>
<feature type="coiled-coil region" evidence="1">
    <location>
        <begin position="122"/>
        <end position="181"/>
    </location>
</feature>
<proteinExistence type="predicted"/>
<accession>A0A132MJ64</accession>
<keyword evidence="1" id="KW-0175">Coiled coil</keyword>
<feature type="domain" description="Putative T7SS secretion signal" evidence="3">
    <location>
        <begin position="5"/>
        <end position="236"/>
    </location>
</feature>
<feature type="compositionally biased region" description="Low complexity" evidence="2">
    <location>
        <begin position="486"/>
        <end position="497"/>
    </location>
</feature>
<organism evidence="4 5">
    <name type="scientific">Carbonactinospora thermoautotrophica</name>
    <dbReference type="NCBI Taxonomy" id="1469144"/>
    <lineage>
        <taxon>Bacteria</taxon>
        <taxon>Bacillati</taxon>
        <taxon>Actinomycetota</taxon>
        <taxon>Actinomycetes</taxon>
        <taxon>Kitasatosporales</taxon>
        <taxon>Carbonactinosporaceae</taxon>
        <taxon>Carbonactinospora</taxon>
    </lineage>
</organism>
<dbReference type="Proteomes" id="UP000070659">
    <property type="component" value="Unassembled WGS sequence"/>
</dbReference>
<feature type="region of interest" description="Disordered" evidence="2">
    <location>
        <begin position="437"/>
        <end position="520"/>
    </location>
</feature>
<dbReference type="InterPro" id="IPR036689">
    <property type="entry name" value="ESAT-6-like_sf"/>
</dbReference>
<dbReference type="RefSeq" id="WP_067071646.1">
    <property type="nucleotide sequence ID" value="NZ_JYIJ01000019.1"/>
</dbReference>
<evidence type="ECO:0000259" key="3">
    <source>
        <dbReference type="Pfam" id="PF21725"/>
    </source>
</evidence>
<dbReference type="PATRIC" id="fig|1469144.8.peg.871"/>
<protein>
    <recommendedName>
        <fullName evidence="3">Putative T7SS secretion signal domain-containing protein</fullName>
    </recommendedName>
</protein>
<dbReference type="AlphaFoldDB" id="A0A132MJ64"/>
<dbReference type="Pfam" id="PF21725">
    <property type="entry name" value="T7SS_signal"/>
    <property type="match status" value="1"/>
</dbReference>
<evidence type="ECO:0000313" key="5">
    <source>
        <dbReference type="Proteomes" id="UP000070659"/>
    </source>
</evidence>
<sequence length="570" mass="60263">MTGLGDLLPRPGDAFGGFRDVTGAAGVDAVREGERQVRSLLGMAPQVYELGETENPRDLVPGNPGEIEESVADLTKLGDALARTGDAFARIDVGEWHGKAAQSFRRYFTNDAPRWHAAGEAFHQAAAALRQYREALEQAQRDAAEAIRLYREGEQASEAAREAYNRQVDAYNRAVQAATASSGPAPTPPGPFTDPGQHLREQAQRILHTAREHLRQAGDQAAGLVRQATVAAPAEPGLLSRLAMSATDLVRMGHSFQESVLKGAAESVESMIKMVRTVNPLDPYNLTHPAQALQNSAALAAGLVHAVAEPKETIKGALQWDTWGKDPGAAVGSLIPDLVGSAFTGGGAAAASTAARTVARTAVREGMEQAAETAARQAATEAAEHAAARAAQEAAEQAAATAGRQTATDVAASAGRQAATDVAAGGTGIRDALAAADQQAAAGLRESGRPSPMPRRSWTTSTSAPARSKLPRRRLYWNARPPASPRPLSTLRRTTTSGAPRSRKRHPGMRNRCPVLRSSSLDTRPRPVRVITTELSKKPSCPSVLSVLRRSIASTSTDILNTMTNWTGEE</sequence>
<evidence type="ECO:0000313" key="4">
    <source>
        <dbReference type="EMBL" id="KWW97907.1"/>
    </source>
</evidence>
<evidence type="ECO:0000256" key="1">
    <source>
        <dbReference type="SAM" id="Coils"/>
    </source>
</evidence>
<dbReference type="EMBL" id="JYIJ01000019">
    <property type="protein sequence ID" value="KWW97907.1"/>
    <property type="molecule type" value="Genomic_DNA"/>
</dbReference>
<dbReference type="InterPro" id="IPR049082">
    <property type="entry name" value="T7SS_signal"/>
</dbReference>
<comment type="caution">
    <text evidence="4">The sequence shown here is derived from an EMBL/GenBank/DDBJ whole genome shotgun (WGS) entry which is preliminary data.</text>
</comment>
<gene>
    <name evidence="4" type="ORF">TH66_21215</name>
</gene>
<reference evidence="4 5" key="1">
    <citation type="submission" date="2015-02" db="EMBL/GenBank/DDBJ databases">
        <title>Physiological reanalysis, assessment of diazotrophy, and genome sequences of multiple isolates of Streptomyces thermoautotrophicus.</title>
        <authorList>
            <person name="MacKellar D.C."/>
            <person name="Lieber L."/>
            <person name="Norman J."/>
            <person name="Bolger A."/>
            <person name="Tobin C."/>
            <person name="Murray J.W."/>
            <person name="Prell J."/>
        </authorList>
    </citation>
    <scope>NUCLEOTIDE SEQUENCE [LARGE SCALE GENOMIC DNA]</scope>
    <source>
        <strain evidence="4 5">UBT1</strain>
    </source>
</reference>
<dbReference type="SUPFAM" id="SSF140453">
    <property type="entry name" value="EsxAB dimer-like"/>
    <property type="match status" value="1"/>
</dbReference>
<name>A0A132MJ64_9ACTN</name>